<dbReference type="GO" id="GO:0051537">
    <property type="term" value="F:2 iron, 2 sulfur cluster binding"/>
    <property type="evidence" value="ECO:0007669"/>
    <property type="project" value="UniProtKB-KW"/>
</dbReference>
<keyword evidence="3" id="KW-0408">Iron</keyword>
<sequence length="115" mass="12669">MTSLLVKAVRQSRAQLPVIRVVRGFCSPLVAAKAPMQVELKADKKYSWCSCGRSKKQPFCDGSHKGSGMSPHRFRLEEEIPEAFLCCCKQTSTPPFCDGTHATEKVQSAEIGKPL</sequence>
<dbReference type="GO" id="GO:0046872">
    <property type="term" value="F:metal ion binding"/>
    <property type="evidence" value="ECO:0007669"/>
    <property type="project" value="UniProtKB-KW"/>
</dbReference>
<accession>A0A6P8JCH8</accession>
<dbReference type="PANTHER" id="PTHR46491:SF3">
    <property type="entry name" value="CDGSH IRON-SULFUR DOMAIN-CONTAINING PROTEIN 3, MITOCHONDRIAL"/>
    <property type="match status" value="1"/>
</dbReference>
<dbReference type="RefSeq" id="XP_031574290.1">
    <property type="nucleotide sequence ID" value="XM_031718430.1"/>
</dbReference>
<feature type="domain" description="Iron-binding zinc finger CDGSH type" evidence="6">
    <location>
        <begin position="33"/>
        <end position="70"/>
    </location>
</feature>
<dbReference type="Proteomes" id="UP000515163">
    <property type="component" value="Unplaced"/>
</dbReference>
<dbReference type="GO" id="GO:0005739">
    <property type="term" value="C:mitochondrion"/>
    <property type="evidence" value="ECO:0007669"/>
    <property type="project" value="TreeGrafter"/>
</dbReference>
<evidence type="ECO:0000313" key="7">
    <source>
        <dbReference type="Proteomes" id="UP000515163"/>
    </source>
</evidence>
<name>A0A6P8JCH8_ACTTE</name>
<keyword evidence="1" id="KW-0001">2Fe-2S</keyword>
<feature type="domain" description="Iron-binding zinc finger CDGSH type" evidence="6">
    <location>
        <begin position="71"/>
        <end position="107"/>
    </location>
</feature>
<protein>
    <submittedName>
        <fullName evidence="8">CDGSH iron-sulfur domain-containing protein 3, mitochondrial-like</fullName>
    </submittedName>
</protein>
<dbReference type="PANTHER" id="PTHR46491">
    <property type="entry name" value="CDGSH IRON SULFUR DOMAIN PROTEIN HOMOLOG"/>
    <property type="match status" value="1"/>
</dbReference>
<keyword evidence="7" id="KW-1185">Reference proteome</keyword>
<dbReference type="KEGG" id="aten:116308071"/>
<dbReference type="SMART" id="SM00704">
    <property type="entry name" value="ZnF_CDGSH"/>
    <property type="match status" value="2"/>
</dbReference>
<dbReference type="AlphaFoldDB" id="A0A6P8JCH8"/>
<dbReference type="Pfam" id="PF09360">
    <property type="entry name" value="zf-CDGSH"/>
    <property type="match status" value="1"/>
</dbReference>
<dbReference type="FunCoup" id="A0A6P8JCH8">
    <property type="interactions" value="254"/>
</dbReference>
<keyword evidence="2" id="KW-0479">Metal-binding</keyword>
<reference evidence="8" key="1">
    <citation type="submission" date="2025-08" db="UniProtKB">
        <authorList>
            <consortium name="RefSeq"/>
        </authorList>
    </citation>
    <scope>IDENTIFICATION</scope>
    <source>
        <tissue evidence="8">Tentacle</tissue>
    </source>
</reference>
<dbReference type="Gene3D" id="3.40.5.90">
    <property type="entry name" value="CDGSH iron-sulfur domain, mitoNEET-type"/>
    <property type="match status" value="2"/>
</dbReference>
<keyword evidence="4" id="KW-0411">Iron-sulfur</keyword>
<gene>
    <name evidence="8" type="primary">LOC116308071</name>
</gene>
<evidence type="ECO:0000256" key="1">
    <source>
        <dbReference type="ARBA" id="ARBA00022714"/>
    </source>
</evidence>
<dbReference type="GeneID" id="116308071"/>
<evidence type="ECO:0000259" key="6">
    <source>
        <dbReference type="SMART" id="SM00704"/>
    </source>
</evidence>
<evidence type="ECO:0000313" key="8">
    <source>
        <dbReference type="RefSeq" id="XP_031574290.1"/>
    </source>
</evidence>
<evidence type="ECO:0000256" key="5">
    <source>
        <dbReference type="ARBA" id="ARBA00034078"/>
    </source>
</evidence>
<evidence type="ECO:0000256" key="4">
    <source>
        <dbReference type="ARBA" id="ARBA00023014"/>
    </source>
</evidence>
<dbReference type="OrthoDB" id="15717at2759"/>
<dbReference type="InParanoid" id="A0A6P8JCH8"/>
<evidence type="ECO:0000256" key="3">
    <source>
        <dbReference type="ARBA" id="ARBA00023004"/>
    </source>
</evidence>
<organism evidence="7 8">
    <name type="scientific">Actinia tenebrosa</name>
    <name type="common">Australian red waratah sea anemone</name>
    <dbReference type="NCBI Taxonomy" id="6105"/>
    <lineage>
        <taxon>Eukaryota</taxon>
        <taxon>Metazoa</taxon>
        <taxon>Cnidaria</taxon>
        <taxon>Anthozoa</taxon>
        <taxon>Hexacorallia</taxon>
        <taxon>Actiniaria</taxon>
        <taxon>Actiniidae</taxon>
        <taxon>Actinia</taxon>
    </lineage>
</organism>
<comment type="cofactor">
    <cofactor evidence="5">
        <name>[2Fe-2S] cluster</name>
        <dbReference type="ChEBI" id="CHEBI:190135"/>
    </cofactor>
</comment>
<evidence type="ECO:0000256" key="2">
    <source>
        <dbReference type="ARBA" id="ARBA00022723"/>
    </source>
</evidence>
<dbReference type="InterPro" id="IPR018967">
    <property type="entry name" value="FeS-contain_CDGSH-typ"/>
</dbReference>
<dbReference type="InterPro" id="IPR042216">
    <property type="entry name" value="MitoNEET_CISD"/>
</dbReference>
<dbReference type="InterPro" id="IPR052950">
    <property type="entry name" value="CISD"/>
</dbReference>
<proteinExistence type="predicted"/>